<protein>
    <submittedName>
        <fullName evidence="1">Uncharacterized protein</fullName>
    </submittedName>
</protein>
<organism evidence="1 2">
    <name type="scientific">Parasediminibacterium paludis</name>
    <dbReference type="NCBI Taxonomy" id="908966"/>
    <lineage>
        <taxon>Bacteria</taxon>
        <taxon>Pseudomonadati</taxon>
        <taxon>Bacteroidota</taxon>
        <taxon>Chitinophagia</taxon>
        <taxon>Chitinophagales</taxon>
        <taxon>Chitinophagaceae</taxon>
        <taxon>Parasediminibacterium</taxon>
    </lineage>
</organism>
<gene>
    <name evidence="1" type="ORF">ACFOW1_11795</name>
</gene>
<accession>A0ABV8PZB7</accession>
<keyword evidence="2" id="KW-1185">Reference proteome</keyword>
<evidence type="ECO:0000313" key="2">
    <source>
        <dbReference type="Proteomes" id="UP001595906"/>
    </source>
</evidence>
<dbReference type="RefSeq" id="WP_379014485.1">
    <property type="nucleotide sequence ID" value="NZ_JBHSDC010000022.1"/>
</dbReference>
<evidence type="ECO:0000313" key="1">
    <source>
        <dbReference type="EMBL" id="MFC4232580.1"/>
    </source>
</evidence>
<reference evidence="2" key="1">
    <citation type="journal article" date="2019" name="Int. J. Syst. Evol. Microbiol.">
        <title>The Global Catalogue of Microorganisms (GCM) 10K type strain sequencing project: providing services to taxonomists for standard genome sequencing and annotation.</title>
        <authorList>
            <consortium name="The Broad Institute Genomics Platform"/>
            <consortium name="The Broad Institute Genome Sequencing Center for Infectious Disease"/>
            <person name="Wu L."/>
            <person name="Ma J."/>
        </authorList>
    </citation>
    <scope>NUCLEOTIDE SEQUENCE [LARGE SCALE GENOMIC DNA]</scope>
    <source>
        <strain evidence="2">CECT 8010</strain>
    </source>
</reference>
<name>A0ABV8PZB7_9BACT</name>
<dbReference type="Proteomes" id="UP001595906">
    <property type="component" value="Unassembled WGS sequence"/>
</dbReference>
<dbReference type="EMBL" id="JBHSDC010000022">
    <property type="protein sequence ID" value="MFC4232580.1"/>
    <property type="molecule type" value="Genomic_DNA"/>
</dbReference>
<comment type="caution">
    <text evidence="1">The sequence shown here is derived from an EMBL/GenBank/DDBJ whole genome shotgun (WGS) entry which is preliminary data.</text>
</comment>
<sequence length="51" mass="5848">MIILINKYGQSMIDAGNSNSFNPMPPPFVLWWIFSAPQTTKKRPKQTPQNI</sequence>
<proteinExistence type="predicted"/>